<accession>A0A7J7DZV6</accession>
<name>A0A7J7DZV6_TRIWF</name>
<evidence type="ECO:0000256" key="1">
    <source>
        <dbReference type="SAM" id="MobiDB-lite"/>
    </source>
</evidence>
<dbReference type="InParanoid" id="A0A7J7DZV6"/>
<dbReference type="EMBL" id="JAAARO010000002">
    <property type="protein sequence ID" value="KAF5751811.1"/>
    <property type="molecule type" value="Genomic_DNA"/>
</dbReference>
<gene>
    <name evidence="3" type="ORF">HS088_TW02G00829</name>
</gene>
<feature type="region of interest" description="Disordered" evidence="1">
    <location>
        <begin position="105"/>
        <end position="127"/>
    </location>
</feature>
<evidence type="ECO:0000313" key="4">
    <source>
        <dbReference type="Proteomes" id="UP000593562"/>
    </source>
</evidence>
<protein>
    <recommendedName>
        <fullName evidence="5">Secreted protein</fullName>
    </recommendedName>
</protein>
<evidence type="ECO:0000256" key="2">
    <source>
        <dbReference type="SAM" id="SignalP"/>
    </source>
</evidence>
<proteinExistence type="predicted"/>
<feature type="chain" id="PRO_5029502898" description="Secreted protein" evidence="2">
    <location>
        <begin position="24"/>
        <end position="127"/>
    </location>
</feature>
<reference evidence="3 4" key="1">
    <citation type="journal article" date="2020" name="Nat. Commun.">
        <title>Genome of Tripterygium wilfordii and identification of cytochrome P450 involved in triptolide biosynthesis.</title>
        <authorList>
            <person name="Tu L."/>
            <person name="Su P."/>
            <person name="Zhang Z."/>
            <person name="Gao L."/>
            <person name="Wang J."/>
            <person name="Hu T."/>
            <person name="Zhou J."/>
            <person name="Zhang Y."/>
            <person name="Zhao Y."/>
            <person name="Liu Y."/>
            <person name="Song Y."/>
            <person name="Tong Y."/>
            <person name="Lu Y."/>
            <person name="Yang J."/>
            <person name="Xu C."/>
            <person name="Jia M."/>
            <person name="Peters R.J."/>
            <person name="Huang L."/>
            <person name="Gao W."/>
        </authorList>
    </citation>
    <scope>NUCLEOTIDE SEQUENCE [LARGE SCALE GENOMIC DNA]</scope>
    <source>
        <strain evidence="4">cv. XIE 37</strain>
        <tissue evidence="3">Leaf</tissue>
    </source>
</reference>
<dbReference type="Proteomes" id="UP000593562">
    <property type="component" value="Unassembled WGS sequence"/>
</dbReference>
<organism evidence="3 4">
    <name type="scientific">Tripterygium wilfordii</name>
    <name type="common">Thunder God vine</name>
    <dbReference type="NCBI Taxonomy" id="458696"/>
    <lineage>
        <taxon>Eukaryota</taxon>
        <taxon>Viridiplantae</taxon>
        <taxon>Streptophyta</taxon>
        <taxon>Embryophyta</taxon>
        <taxon>Tracheophyta</taxon>
        <taxon>Spermatophyta</taxon>
        <taxon>Magnoliopsida</taxon>
        <taxon>eudicotyledons</taxon>
        <taxon>Gunneridae</taxon>
        <taxon>Pentapetalae</taxon>
        <taxon>rosids</taxon>
        <taxon>fabids</taxon>
        <taxon>Celastrales</taxon>
        <taxon>Celastraceae</taxon>
        <taxon>Tripterygium</taxon>
    </lineage>
</organism>
<feature type="compositionally biased region" description="Polar residues" evidence="1">
    <location>
        <begin position="115"/>
        <end position="127"/>
    </location>
</feature>
<evidence type="ECO:0000313" key="3">
    <source>
        <dbReference type="EMBL" id="KAF5751811.1"/>
    </source>
</evidence>
<keyword evidence="4" id="KW-1185">Reference proteome</keyword>
<keyword evidence="2" id="KW-0732">Signal</keyword>
<evidence type="ECO:0008006" key="5">
    <source>
        <dbReference type="Google" id="ProtNLM"/>
    </source>
</evidence>
<sequence length="127" mass="13771">MKLVKLSSNGLCVLVIHVELSCADFSLAPATDPSGSSNCVTICTTCCSGGSGSDELAWLHPSIFWDVLSRFCLHIGHEECELSHLSMHCTWNLWLHCGKRRTGSPAANSDRHITHSVSDPGNFISTE</sequence>
<dbReference type="AlphaFoldDB" id="A0A7J7DZV6"/>
<comment type="caution">
    <text evidence="3">The sequence shown here is derived from an EMBL/GenBank/DDBJ whole genome shotgun (WGS) entry which is preliminary data.</text>
</comment>
<feature type="signal peptide" evidence="2">
    <location>
        <begin position="1"/>
        <end position="23"/>
    </location>
</feature>